<evidence type="ECO:0000313" key="4">
    <source>
        <dbReference type="EMBL" id="QKX52180.1"/>
    </source>
</evidence>
<keyword evidence="5" id="KW-1185">Reference proteome</keyword>
<name>A0A7H8QE03_9BACL</name>
<feature type="compositionally biased region" description="Polar residues" evidence="2">
    <location>
        <begin position="358"/>
        <end position="368"/>
    </location>
</feature>
<feature type="chain" id="PRO_5038776867" description="DUF5068 domain-containing protein" evidence="3">
    <location>
        <begin position="22"/>
        <end position="452"/>
    </location>
</feature>
<gene>
    <name evidence="4" type="ORF">HF394_17265</name>
</gene>
<keyword evidence="1 3" id="KW-0732">Signal</keyword>
<reference evidence="4 5" key="1">
    <citation type="submission" date="2020-04" db="EMBL/GenBank/DDBJ databases">
        <authorList>
            <person name="Pajer P."/>
            <person name="Broz P."/>
        </authorList>
    </citation>
    <scope>NUCLEOTIDE SEQUENCE [LARGE SCALE GENOMIC DNA]</scope>
    <source>
        <strain evidence="5">NRL-ATB46093</strain>
    </source>
</reference>
<feature type="region of interest" description="Disordered" evidence="2">
    <location>
        <begin position="334"/>
        <end position="378"/>
    </location>
</feature>
<sequence>MKWKACLLASTLLLASCSNDAVQEPQVIEEKETLAFNLGNSEKMDGILEYDVINIAATEQISPPNPASITTVMEVENSDSRFLDVTVHMKNLYSAEKTSGELMKLSYEIGGQEYQTFQKKEVDNASMLKDGEFSSLEPLTSAVIHYIAEVPKFDSKETIEIIAEIDGKSYTSTTSLEENNANKEFISIGETIEMEQYANLTLENMYYTDKVASPNPGTFSSYYEPENQSNTFLVLEMKVKNLKATELQADSIFASKVIYDQYYEFDGFPTLLAADGSDLHPASIMTIPSLNENTLLYLLEVPKELKETKGIVSVWFADHYYHIAADDRISTKQANSNNTLDSSDKTTNKENVSAPDTEVSQSDVAQSDTIRKGSTDMTEQETLDLISHNEGIDFSTHSYEMSFDEKNYLIIEVGQGEMAVATYKIDGDGVLLQFDPAAGVYLPAEQVINGGS</sequence>
<dbReference type="InterPro" id="IPR029050">
    <property type="entry name" value="Immunoprotect_excell_Ig-like"/>
</dbReference>
<proteinExistence type="predicted"/>
<protein>
    <recommendedName>
        <fullName evidence="6">DUF5068 domain-containing protein</fullName>
    </recommendedName>
</protein>
<evidence type="ECO:0000256" key="2">
    <source>
        <dbReference type="SAM" id="MobiDB-lite"/>
    </source>
</evidence>
<dbReference type="Proteomes" id="UP000509222">
    <property type="component" value="Chromosome"/>
</dbReference>
<reference evidence="5" key="2">
    <citation type="submission" date="2020-06" db="EMBL/GenBank/DDBJ databases">
        <title>Isolation of Planomicrobium glaciei.</title>
        <authorList>
            <person name="Malisova L."/>
            <person name="Safrankova R."/>
            <person name="Jakubu V."/>
            <person name="Spanelova P."/>
        </authorList>
    </citation>
    <scope>NUCLEOTIDE SEQUENCE [LARGE SCALE GENOMIC DNA]</scope>
    <source>
        <strain evidence="5">NRL-ATB46093</strain>
    </source>
</reference>
<dbReference type="Gene3D" id="2.60.40.1240">
    <property type="match status" value="1"/>
</dbReference>
<dbReference type="EMBL" id="CP051177">
    <property type="protein sequence ID" value="QKX52180.1"/>
    <property type="molecule type" value="Genomic_DNA"/>
</dbReference>
<evidence type="ECO:0008006" key="6">
    <source>
        <dbReference type="Google" id="ProtNLM"/>
    </source>
</evidence>
<accession>A0A7H8QE03</accession>
<dbReference type="PROSITE" id="PS51257">
    <property type="entry name" value="PROKAR_LIPOPROTEIN"/>
    <property type="match status" value="1"/>
</dbReference>
<evidence type="ECO:0000313" key="5">
    <source>
        <dbReference type="Proteomes" id="UP000509222"/>
    </source>
</evidence>
<evidence type="ECO:0000256" key="3">
    <source>
        <dbReference type="SAM" id="SignalP"/>
    </source>
</evidence>
<organism evidence="4 5">
    <name type="scientific">Planococcus glaciei</name>
    <dbReference type="NCBI Taxonomy" id="459472"/>
    <lineage>
        <taxon>Bacteria</taxon>
        <taxon>Bacillati</taxon>
        <taxon>Bacillota</taxon>
        <taxon>Bacilli</taxon>
        <taxon>Bacillales</taxon>
        <taxon>Caryophanaceae</taxon>
        <taxon>Planococcus</taxon>
    </lineage>
</organism>
<dbReference type="RefSeq" id="WP_036803455.1">
    <property type="nucleotide sequence ID" value="NZ_CP051177.1"/>
</dbReference>
<dbReference type="AlphaFoldDB" id="A0A7H8QE03"/>
<feature type="signal peptide" evidence="3">
    <location>
        <begin position="1"/>
        <end position="21"/>
    </location>
</feature>
<evidence type="ECO:0000256" key="1">
    <source>
        <dbReference type="ARBA" id="ARBA00022729"/>
    </source>
</evidence>